<sequence>MSTKQLWLLVGGNGSGKSTFYELALKPLGMPFINADLIAKELFPDDPEAHSYQAAEIAEKMRIDHIHAGNSFCFETVFSHTSKIDFVAHAKALGYQIVMVVLHVDSTELNLARISQRVEEGGHSVPADKVAARIPRMLENVRLAIPLCDQVRVLDNSRLDNPFDPVLTIKGGVWTAHASPLPPWAASFIGEGA</sequence>
<proteinExistence type="predicted"/>
<dbReference type="RefSeq" id="WP_225677433.1">
    <property type="nucleotide sequence ID" value="NZ_JAEDAH010000105.1"/>
</dbReference>
<evidence type="ECO:0000313" key="2">
    <source>
        <dbReference type="Proteomes" id="UP000714380"/>
    </source>
</evidence>
<name>A0ABS7ZWH2_9GAMM</name>
<dbReference type="InterPro" id="IPR027417">
    <property type="entry name" value="P-loop_NTPase"/>
</dbReference>
<gene>
    <name evidence="1" type="ORF">I9W95_17865</name>
</gene>
<reference evidence="1 2" key="1">
    <citation type="submission" date="2020-12" db="EMBL/GenBank/DDBJ databases">
        <title>Novel Thalassolituus-related marine hydrocarbonoclastic bacteria mediated algae-derived hydrocarbons mineralization in twilight zone of the northern South China Sea.</title>
        <authorList>
            <person name="Dong C."/>
        </authorList>
    </citation>
    <scope>NUCLEOTIDE SEQUENCE [LARGE SCALE GENOMIC DNA]</scope>
    <source>
        <strain evidence="1 2">IMCC1826</strain>
    </source>
</reference>
<dbReference type="SUPFAM" id="SSF52540">
    <property type="entry name" value="P-loop containing nucleoside triphosphate hydrolases"/>
    <property type="match status" value="1"/>
</dbReference>
<dbReference type="EMBL" id="JAEDAH010000105">
    <property type="protein sequence ID" value="MCA6065468.1"/>
    <property type="molecule type" value="Genomic_DNA"/>
</dbReference>
<protein>
    <submittedName>
        <fullName evidence="1">AAA family ATPase</fullName>
    </submittedName>
</protein>
<dbReference type="Pfam" id="PF13671">
    <property type="entry name" value="AAA_33"/>
    <property type="match status" value="1"/>
</dbReference>
<dbReference type="PANTHER" id="PTHR39206:SF1">
    <property type="entry name" value="SLL8004 PROTEIN"/>
    <property type="match status" value="1"/>
</dbReference>
<keyword evidence="2" id="KW-1185">Reference proteome</keyword>
<comment type="caution">
    <text evidence="1">The sequence shown here is derived from an EMBL/GenBank/DDBJ whole genome shotgun (WGS) entry which is preliminary data.</text>
</comment>
<dbReference type="PANTHER" id="PTHR39206">
    <property type="entry name" value="SLL8004 PROTEIN"/>
    <property type="match status" value="1"/>
</dbReference>
<dbReference type="Proteomes" id="UP000714380">
    <property type="component" value="Unassembled WGS sequence"/>
</dbReference>
<organism evidence="1 2">
    <name type="scientific">Thalassolituus marinus</name>
    <dbReference type="NCBI Taxonomy" id="671053"/>
    <lineage>
        <taxon>Bacteria</taxon>
        <taxon>Pseudomonadati</taxon>
        <taxon>Pseudomonadota</taxon>
        <taxon>Gammaproteobacteria</taxon>
        <taxon>Oceanospirillales</taxon>
        <taxon>Oceanospirillaceae</taxon>
        <taxon>Thalassolituus</taxon>
    </lineage>
</organism>
<evidence type="ECO:0000313" key="1">
    <source>
        <dbReference type="EMBL" id="MCA6065468.1"/>
    </source>
</evidence>
<dbReference type="Gene3D" id="3.40.50.300">
    <property type="entry name" value="P-loop containing nucleotide triphosphate hydrolases"/>
    <property type="match status" value="1"/>
</dbReference>
<accession>A0ABS7ZWH2</accession>